<keyword evidence="2 3" id="KW-0378">Hydrolase</keyword>
<evidence type="ECO:0000256" key="3">
    <source>
        <dbReference type="PROSITE-ProRule" id="PRU01106"/>
    </source>
</evidence>
<name>A0A2S5KTV8_9PROT</name>
<dbReference type="GO" id="GO:0006637">
    <property type="term" value="P:acyl-CoA metabolic process"/>
    <property type="evidence" value="ECO:0007669"/>
    <property type="project" value="TreeGrafter"/>
</dbReference>
<dbReference type="PANTHER" id="PTHR11049">
    <property type="entry name" value="ACYL COENZYME A THIOESTER HYDROLASE"/>
    <property type="match status" value="1"/>
</dbReference>
<gene>
    <name evidence="5" type="ORF">C4K68_07130</name>
</gene>
<dbReference type="GO" id="GO:0005829">
    <property type="term" value="C:cytosol"/>
    <property type="evidence" value="ECO:0007669"/>
    <property type="project" value="TreeGrafter"/>
</dbReference>
<evidence type="ECO:0000256" key="1">
    <source>
        <dbReference type="ARBA" id="ARBA00010458"/>
    </source>
</evidence>
<evidence type="ECO:0000313" key="6">
    <source>
        <dbReference type="Proteomes" id="UP000238196"/>
    </source>
</evidence>
<dbReference type="CDD" id="cd03442">
    <property type="entry name" value="BFIT_BACH"/>
    <property type="match status" value="1"/>
</dbReference>
<dbReference type="EMBL" id="PRLP01000021">
    <property type="protein sequence ID" value="PPC78085.1"/>
    <property type="molecule type" value="Genomic_DNA"/>
</dbReference>
<organism evidence="5 6">
    <name type="scientific">Proteobacteria bacterium 228</name>
    <dbReference type="NCBI Taxonomy" id="2083153"/>
    <lineage>
        <taxon>Bacteria</taxon>
        <taxon>Pseudomonadati</taxon>
        <taxon>Pseudomonadota</taxon>
    </lineage>
</organism>
<dbReference type="PANTHER" id="PTHR11049:SF5">
    <property type="entry name" value="ACYL-COA THIOESTER HYDROLASE YCIA"/>
    <property type="match status" value="1"/>
</dbReference>
<proteinExistence type="inferred from homology"/>
<comment type="similarity">
    <text evidence="1">Belongs to the acyl coenzyme A hydrolase family.</text>
</comment>
<dbReference type="SUPFAM" id="SSF54637">
    <property type="entry name" value="Thioesterase/thiol ester dehydrase-isomerase"/>
    <property type="match status" value="1"/>
</dbReference>
<dbReference type="Gene3D" id="3.10.129.10">
    <property type="entry name" value="Hotdog Thioesterase"/>
    <property type="match status" value="1"/>
</dbReference>
<dbReference type="InterPro" id="IPR033120">
    <property type="entry name" value="HOTDOG_ACOT"/>
</dbReference>
<dbReference type="InterPro" id="IPR006683">
    <property type="entry name" value="Thioestr_dom"/>
</dbReference>
<feature type="domain" description="HotDog ACOT-type" evidence="4">
    <location>
        <begin position="11"/>
        <end position="123"/>
    </location>
</feature>
<dbReference type="Pfam" id="PF03061">
    <property type="entry name" value="4HBT"/>
    <property type="match status" value="1"/>
</dbReference>
<sequence>MLDSEESNPLPQGELSLQFPASISDTNSYGDIFGGWLVKHMDTAAAVHAGRLAHGRIATVSISQVEFLSPVLVGTLLSFYTRTVETGKSSMKIAVEVWAQCPDGTEFRKITEGLLVLVAINDEGHIRPLPTVYQRLGR</sequence>
<evidence type="ECO:0000256" key="2">
    <source>
        <dbReference type="ARBA" id="ARBA00022801"/>
    </source>
</evidence>
<dbReference type="Proteomes" id="UP000238196">
    <property type="component" value="Unassembled WGS sequence"/>
</dbReference>
<accession>A0A2S5KTV8</accession>
<dbReference type="PROSITE" id="PS51770">
    <property type="entry name" value="HOTDOG_ACOT"/>
    <property type="match status" value="1"/>
</dbReference>
<dbReference type="InterPro" id="IPR040170">
    <property type="entry name" value="Cytosol_ACT"/>
</dbReference>
<comment type="caution">
    <text evidence="5">The sequence shown here is derived from an EMBL/GenBank/DDBJ whole genome shotgun (WGS) entry which is preliminary data.</text>
</comment>
<dbReference type="InterPro" id="IPR029069">
    <property type="entry name" value="HotDog_dom_sf"/>
</dbReference>
<reference evidence="5 6" key="1">
    <citation type="submission" date="2018-02" db="EMBL/GenBank/DDBJ databases">
        <title>novel marine gammaproteobacteria from coastal saline agro ecosystem.</title>
        <authorList>
            <person name="Krishnan R."/>
            <person name="Ramesh Kumar N."/>
        </authorList>
    </citation>
    <scope>NUCLEOTIDE SEQUENCE [LARGE SCALE GENOMIC DNA]</scope>
    <source>
        <strain evidence="5 6">228</strain>
    </source>
</reference>
<protein>
    <submittedName>
        <fullName evidence="5">Acyl-CoA thioesterase</fullName>
    </submittedName>
</protein>
<dbReference type="GO" id="GO:0009062">
    <property type="term" value="P:fatty acid catabolic process"/>
    <property type="evidence" value="ECO:0007669"/>
    <property type="project" value="TreeGrafter"/>
</dbReference>
<dbReference type="GO" id="GO:0052816">
    <property type="term" value="F:long-chain fatty acyl-CoA hydrolase activity"/>
    <property type="evidence" value="ECO:0007669"/>
    <property type="project" value="TreeGrafter"/>
</dbReference>
<evidence type="ECO:0000313" key="5">
    <source>
        <dbReference type="EMBL" id="PPC78085.1"/>
    </source>
</evidence>
<dbReference type="OrthoDB" id="9801856at2"/>
<evidence type="ECO:0000259" key="4">
    <source>
        <dbReference type="PROSITE" id="PS51770"/>
    </source>
</evidence>
<dbReference type="AlphaFoldDB" id="A0A2S5KTV8"/>